<keyword evidence="12" id="KW-0406">Ion transport</keyword>
<comment type="subcellular location">
    <subcellularLocation>
        <location evidence="1">Cell membrane</location>
        <topology evidence="1">Multi-pass membrane protein</topology>
    </subcellularLocation>
</comment>
<dbReference type="GeneTree" id="ENSGT00940000155742"/>
<reference evidence="21" key="2">
    <citation type="submission" date="2025-08" db="UniProtKB">
        <authorList>
            <consortium name="Ensembl"/>
        </authorList>
    </citation>
    <scope>IDENTIFICATION</scope>
</reference>
<evidence type="ECO:0000256" key="17">
    <source>
        <dbReference type="ARBA" id="ARBA00048452"/>
    </source>
</evidence>
<dbReference type="GO" id="GO:0055078">
    <property type="term" value="P:sodium ion homeostasis"/>
    <property type="evidence" value="ECO:0007669"/>
    <property type="project" value="TreeGrafter"/>
</dbReference>
<feature type="transmembrane region" description="Helical" evidence="18">
    <location>
        <begin position="362"/>
        <end position="382"/>
    </location>
</feature>
<evidence type="ECO:0000259" key="20">
    <source>
        <dbReference type="Pfam" id="PF03522"/>
    </source>
</evidence>
<evidence type="ECO:0000259" key="19">
    <source>
        <dbReference type="Pfam" id="PF00324"/>
    </source>
</evidence>
<keyword evidence="10 18" id="KW-1133">Transmembrane helix</keyword>
<evidence type="ECO:0000256" key="14">
    <source>
        <dbReference type="ARBA" id="ARBA00023180"/>
    </source>
</evidence>
<dbReference type="NCBIfam" id="TIGR00930">
    <property type="entry name" value="2a30"/>
    <property type="match status" value="1"/>
</dbReference>
<evidence type="ECO:0000256" key="10">
    <source>
        <dbReference type="ARBA" id="ARBA00022989"/>
    </source>
</evidence>
<reference evidence="21" key="1">
    <citation type="submission" date="2023-05" db="EMBL/GenBank/DDBJ databases">
        <title>High-quality long-read genome of Scophthalmus maximus.</title>
        <authorList>
            <person name="Lien S."/>
            <person name="Martinez P."/>
        </authorList>
    </citation>
    <scope>NUCLEOTIDE SEQUENCE [LARGE SCALE GENOMIC DNA]</scope>
</reference>
<dbReference type="Pfam" id="PF00324">
    <property type="entry name" value="AA_permease"/>
    <property type="match status" value="1"/>
</dbReference>
<keyword evidence="13 18" id="KW-0472">Membrane</keyword>
<feature type="transmembrane region" description="Helical" evidence="18">
    <location>
        <begin position="41"/>
        <end position="61"/>
    </location>
</feature>
<evidence type="ECO:0000256" key="18">
    <source>
        <dbReference type="SAM" id="Phobius"/>
    </source>
</evidence>
<feature type="transmembrane region" description="Helical" evidence="18">
    <location>
        <begin position="388"/>
        <end position="406"/>
    </location>
</feature>
<evidence type="ECO:0000256" key="8">
    <source>
        <dbReference type="ARBA" id="ARBA00022847"/>
    </source>
</evidence>
<organism evidence="21 22">
    <name type="scientific">Scophthalmus maximus</name>
    <name type="common">Turbot</name>
    <name type="synonym">Psetta maxima</name>
    <dbReference type="NCBI Taxonomy" id="52904"/>
    <lineage>
        <taxon>Eukaryota</taxon>
        <taxon>Metazoa</taxon>
        <taxon>Chordata</taxon>
        <taxon>Craniata</taxon>
        <taxon>Vertebrata</taxon>
        <taxon>Euteleostomi</taxon>
        <taxon>Actinopterygii</taxon>
        <taxon>Neopterygii</taxon>
        <taxon>Teleostei</taxon>
        <taxon>Neoteleostei</taxon>
        <taxon>Acanthomorphata</taxon>
        <taxon>Carangaria</taxon>
        <taxon>Pleuronectiformes</taxon>
        <taxon>Pleuronectoidei</taxon>
        <taxon>Scophthalmidae</taxon>
        <taxon>Scophthalmus</taxon>
    </lineage>
</organism>
<dbReference type="Pfam" id="PF03522">
    <property type="entry name" value="SLC12"/>
    <property type="match status" value="1"/>
</dbReference>
<keyword evidence="15" id="KW-0739">Sodium transport</keyword>
<keyword evidence="14" id="KW-0325">Glycoprotein</keyword>
<evidence type="ECO:0000256" key="4">
    <source>
        <dbReference type="ARBA" id="ARBA00022475"/>
    </source>
</evidence>
<name>A0A8D3CP58_SCOMX</name>
<dbReference type="Gene3D" id="1.20.1740.10">
    <property type="entry name" value="Amino acid/polyamine transporter I"/>
    <property type="match status" value="1"/>
</dbReference>
<dbReference type="FunFam" id="1.20.1740.10:FF:000005">
    <property type="entry name" value="Solute carrier family 12 member 1"/>
    <property type="match status" value="1"/>
</dbReference>
<evidence type="ECO:0000313" key="22">
    <source>
        <dbReference type="Proteomes" id="UP000694558"/>
    </source>
</evidence>
<evidence type="ECO:0000256" key="3">
    <source>
        <dbReference type="ARBA" id="ARBA00022448"/>
    </source>
</evidence>
<dbReference type="Ensembl" id="ENSSMAT00000084380.1">
    <property type="protein sequence ID" value="ENSSMAP00000049066.1"/>
    <property type="gene ID" value="ENSSMAG00000007559.2"/>
</dbReference>
<comment type="catalytic activity">
    <reaction evidence="17">
        <text>K(+)(out) + 2 chloride(out) + Na(+)(out) = K(+)(in) + 2 chloride(in) + Na(+)(in)</text>
        <dbReference type="Rhea" id="RHEA:72395"/>
        <dbReference type="ChEBI" id="CHEBI:17996"/>
        <dbReference type="ChEBI" id="CHEBI:29101"/>
        <dbReference type="ChEBI" id="CHEBI:29103"/>
    </reaction>
    <physiologicalReaction direction="left-to-right" evidence="17">
        <dbReference type="Rhea" id="RHEA:72396"/>
    </physiologicalReaction>
</comment>
<sequence>MLNIWGVMLFIRMSWIVGQAGIALSCLIIAMATVVTTITGLSTSAIATNGFVRGGGAYYLISRSLGPEFGGSIGLIFAFANAVAVAMYVVGFAETVVELLAGADAIMTDEINDIRIIGTITVILLLGISVAGMEWEAKAQIFLLFVLITAIINYFIGTFIPVKAKESVGFFGYHGSIMWENMGPAFRGETFFSVFSIFFPAATGILAGANISGDLADPQLAIPRGTLLAILITGIVYLGVAVSTGASIVREATGNVNDTISSQFRMNCTEAACNFGYDFSSCKTDKESCHYGLLNDFQVMSMVSGFGPIISAGIFSATLSSALASLVSAPKVFQALCKDNIYPGLAMFAKGYGKNNEPLRGYILTFGIALAFILIAQLNIIAPIISNFFLASYALINFSVFHASLANSPGWRPSFKYYNMWVSLAGAILCCVVMFVINWWAALLTNVIVLGLYIYVSYKKPDVNWGSSTQALTYHQALTHTLHLSGVEDHIKNFRPQCLVMTGYPNSRPALLDLVHSFTKNVGLTICGHIRTVNLANDQSRYQRWLLKNETKAFYTPVFAEDMRQGTQYLLQAAGLGRLKPNTLVLGFKNDWRDGDMMNVETYISMIHDAFDLQFGAVILRLKEGLDVSHIQGQGIKHTSTRTTLQSIQQCGGNRIKSIFSELFLTNSIDKFSTNSTIRSPTVPLNVSDQRLLEASQQFHKKQGKGTVDVWWLFDDGGLTLLIPYLLTNKKRWKDCKIRVFIGGKINRIDHDRRAMATLLSKFRIDFSDINVLGDINTKPKKEHVSAFEEMIEPYRLKEDDMEQEAAEQLKDSEPWRITDNELELYRAKTNRQIRLNELLKEHSSTAALIVMSLPLARKGAVSSALYMAWLEVLSKDLPPILLVRGNHQSVLTFYS</sequence>
<dbReference type="GO" id="GO:0016324">
    <property type="term" value="C:apical plasma membrane"/>
    <property type="evidence" value="ECO:0007669"/>
    <property type="project" value="TreeGrafter"/>
</dbReference>
<keyword evidence="8" id="KW-0769">Symport</keyword>
<evidence type="ECO:0000313" key="21">
    <source>
        <dbReference type="Ensembl" id="ENSSMAP00000049066.1"/>
    </source>
</evidence>
<dbReference type="PANTHER" id="PTHR11827:SF58">
    <property type="entry name" value="SOLUTE CARRIER FAMILY 12 MEMBER 2"/>
    <property type="match status" value="1"/>
</dbReference>
<dbReference type="InterPro" id="IPR004842">
    <property type="entry name" value="SLC12A_fam"/>
</dbReference>
<dbReference type="InterPro" id="IPR002443">
    <property type="entry name" value="SLC12A1/SLC12A2"/>
</dbReference>
<dbReference type="InterPro" id="IPR018491">
    <property type="entry name" value="SLC12_C"/>
</dbReference>
<dbReference type="GO" id="GO:0008519">
    <property type="term" value="F:ammonium channel activity"/>
    <property type="evidence" value="ECO:0007669"/>
    <property type="project" value="TreeGrafter"/>
</dbReference>
<evidence type="ECO:0000256" key="6">
    <source>
        <dbReference type="ARBA" id="ARBA00022553"/>
    </source>
</evidence>
<dbReference type="GO" id="GO:0006884">
    <property type="term" value="P:cell volume homeostasis"/>
    <property type="evidence" value="ECO:0007669"/>
    <property type="project" value="TreeGrafter"/>
</dbReference>
<dbReference type="GO" id="GO:0055075">
    <property type="term" value="P:potassium ion homeostasis"/>
    <property type="evidence" value="ECO:0007669"/>
    <property type="project" value="TreeGrafter"/>
</dbReference>
<evidence type="ECO:0008006" key="23">
    <source>
        <dbReference type="Google" id="ProtNLM"/>
    </source>
</evidence>
<keyword evidence="11" id="KW-0915">Sodium</keyword>
<dbReference type="PRINTS" id="PR01207">
    <property type="entry name" value="NAKCLTRNSPRT"/>
</dbReference>
<proteinExistence type="inferred from homology"/>
<dbReference type="PANTHER" id="PTHR11827">
    <property type="entry name" value="SOLUTE CARRIER FAMILY 12, CATION COTRANSPORTERS"/>
    <property type="match status" value="1"/>
</dbReference>
<evidence type="ECO:0000256" key="15">
    <source>
        <dbReference type="ARBA" id="ARBA00023201"/>
    </source>
</evidence>
<feature type="transmembrane region" description="Helical" evidence="18">
    <location>
        <begin position="73"/>
        <end position="94"/>
    </location>
</feature>
<feature type="transmembrane region" description="Helical" evidence="18">
    <location>
        <begin position="418"/>
        <end position="441"/>
    </location>
</feature>
<feature type="domain" description="SLC12A transporter C-terminal" evidence="20">
    <location>
        <begin position="508"/>
        <end position="896"/>
    </location>
</feature>
<keyword evidence="4" id="KW-1003">Cell membrane</keyword>
<dbReference type="InterPro" id="IPR004841">
    <property type="entry name" value="AA-permease/SLC12A_dom"/>
</dbReference>
<dbReference type="GO" id="GO:0055064">
    <property type="term" value="P:chloride ion homeostasis"/>
    <property type="evidence" value="ECO:0007669"/>
    <property type="project" value="TreeGrafter"/>
</dbReference>
<evidence type="ECO:0000256" key="1">
    <source>
        <dbReference type="ARBA" id="ARBA00004651"/>
    </source>
</evidence>
<evidence type="ECO:0000256" key="11">
    <source>
        <dbReference type="ARBA" id="ARBA00023053"/>
    </source>
</evidence>
<evidence type="ECO:0000256" key="5">
    <source>
        <dbReference type="ARBA" id="ARBA00022538"/>
    </source>
</evidence>
<keyword evidence="9" id="KW-0630">Potassium</keyword>
<feature type="transmembrane region" description="Helical" evidence="18">
    <location>
        <begin position="309"/>
        <end position="329"/>
    </location>
</feature>
<comment type="similarity">
    <text evidence="2">Belongs to the SLC12A transporter family.</text>
</comment>
<gene>
    <name evidence="21" type="primary">slc12a2</name>
</gene>
<protein>
    <recommendedName>
        <fullName evidence="23">Solute carrier family 12 member 2</fullName>
    </recommendedName>
</protein>
<feature type="transmembrane region" description="Helical" evidence="18">
    <location>
        <begin position="12"/>
        <end position="35"/>
    </location>
</feature>
<accession>A0A8D3CP58</accession>
<dbReference type="AlphaFoldDB" id="A0A8D3CP58"/>
<keyword evidence="5" id="KW-0633">Potassium transport</keyword>
<evidence type="ECO:0000256" key="2">
    <source>
        <dbReference type="ARBA" id="ARBA00010593"/>
    </source>
</evidence>
<dbReference type="Proteomes" id="UP000694558">
    <property type="component" value="Chromosome 4"/>
</dbReference>
<evidence type="ECO:0000256" key="9">
    <source>
        <dbReference type="ARBA" id="ARBA00022958"/>
    </source>
</evidence>
<evidence type="ECO:0000256" key="13">
    <source>
        <dbReference type="ARBA" id="ARBA00023136"/>
    </source>
</evidence>
<keyword evidence="16" id="KW-0868">Chloride</keyword>
<feature type="transmembrane region" description="Helical" evidence="18">
    <location>
        <begin position="225"/>
        <end position="249"/>
    </location>
</feature>
<keyword evidence="7 18" id="KW-0812">Transmembrane</keyword>
<dbReference type="GO" id="GO:0008511">
    <property type="term" value="F:sodium:potassium:chloride symporter activity"/>
    <property type="evidence" value="ECO:0007669"/>
    <property type="project" value="TreeGrafter"/>
</dbReference>
<feature type="transmembrane region" description="Helical" evidence="18">
    <location>
        <begin position="114"/>
        <end position="135"/>
    </location>
</feature>
<keyword evidence="3" id="KW-0813">Transport</keyword>
<evidence type="ECO:0000256" key="16">
    <source>
        <dbReference type="ARBA" id="ARBA00023214"/>
    </source>
</evidence>
<feature type="transmembrane region" description="Helical" evidence="18">
    <location>
        <begin position="191"/>
        <end position="213"/>
    </location>
</feature>
<evidence type="ECO:0000256" key="12">
    <source>
        <dbReference type="ARBA" id="ARBA00023065"/>
    </source>
</evidence>
<feature type="domain" description="Amino acid permease/ SLC12A" evidence="19">
    <location>
        <begin position="1"/>
        <end position="499"/>
    </location>
</feature>
<dbReference type="GO" id="GO:1990573">
    <property type="term" value="P:potassium ion import across plasma membrane"/>
    <property type="evidence" value="ECO:0007669"/>
    <property type="project" value="TreeGrafter"/>
</dbReference>
<keyword evidence="6" id="KW-0597">Phosphoprotein</keyword>
<evidence type="ECO:0000256" key="7">
    <source>
        <dbReference type="ARBA" id="ARBA00022692"/>
    </source>
</evidence>
<feature type="transmembrane region" description="Helical" evidence="18">
    <location>
        <begin position="142"/>
        <end position="162"/>
    </location>
</feature>